<keyword evidence="1" id="KW-0812">Transmembrane</keyword>
<dbReference type="Proteomes" id="UP000030826">
    <property type="component" value="Unassembled WGS sequence"/>
</dbReference>
<protein>
    <submittedName>
        <fullName evidence="2">Uncharacterized protein</fullName>
    </submittedName>
</protein>
<evidence type="ECO:0000313" key="3">
    <source>
        <dbReference type="Proteomes" id="UP000030826"/>
    </source>
</evidence>
<evidence type="ECO:0000256" key="1">
    <source>
        <dbReference type="SAM" id="Phobius"/>
    </source>
</evidence>
<keyword evidence="1" id="KW-0472">Membrane</keyword>
<dbReference type="PROSITE" id="PS51257">
    <property type="entry name" value="PROKAR_LIPOPROTEIN"/>
    <property type="match status" value="1"/>
</dbReference>
<dbReference type="RefSeq" id="WP_039191318.1">
    <property type="nucleotide sequence ID" value="NZ_JRFJ01000002.1"/>
</dbReference>
<name>A0A0B1Q1D8_9HYPH</name>
<keyword evidence="1" id="KW-1133">Transmembrane helix</keyword>
<sequence length="106" mass="11263">MIRFVLRFVAFFVLAAACVLGVGDAARSLAASDWRLMDLAEAATLAAPHMPDGLPTPSGTGADILAWFWAHMAHLPAAPTLAVLALFLFGATARPAAIRRRTALRH</sequence>
<comment type="caution">
    <text evidence="2">The sequence shown here is derived from an EMBL/GenBank/DDBJ whole genome shotgun (WGS) entry which is preliminary data.</text>
</comment>
<proteinExistence type="predicted"/>
<organism evidence="2 3">
    <name type="scientific">Aureimonas altamirensis</name>
    <dbReference type="NCBI Taxonomy" id="370622"/>
    <lineage>
        <taxon>Bacteria</taxon>
        <taxon>Pseudomonadati</taxon>
        <taxon>Pseudomonadota</taxon>
        <taxon>Alphaproteobacteria</taxon>
        <taxon>Hyphomicrobiales</taxon>
        <taxon>Aurantimonadaceae</taxon>
        <taxon>Aureimonas</taxon>
    </lineage>
</organism>
<dbReference type="EMBL" id="JRFJ01000002">
    <property type="protein sequence ID" value="KHJ54603.1"/>
    <property type="molecule type" value="Genomic_DNA"/>
</dbReference>
<evidence type="ECO:0000313" key="2">
    <source>
        <dbReference type="EMBL" id="KHJ54603.1"/>
    </source>
</evidence>
<feature type="transmembrane region" description="Helical" evidence="1">
    <location>
        <begin position="64"/>
        <end position="91"/>
    </location>
</feature>
<dbReference type="AlphaFoldDB" id="A0A0B1Q1D8"/>
<gene>
    <name evidence="2" type="ORF">LA66_08385</name>
</gene>
<reference evidence="2 3" key="1">
    <citation type="submission" date="2014-09" db="EMBL/GenBank/DDBJ databases">
        <title>Isolation and characterization of Aurantimonas altamirensis ON-56566 from clinical sample following a dog bite.</title>
        <authorList>
            <person name="Eshaghi A."/>
            <person name="Li A."/>
            <person name="Shahinas D."/>
            <person name="Bahn P."/>
            <person name="Kus J.V."/>
            <person name="Patel S.N."/>
        </authorList>
    </citation>
    <scope>NUCLEOTIDE SEQUENCE [LARGE SCALE GENOMIC DNA]</scope>
    <source>
        <strain evidence="2 3">ON-56566</strain>
    </source>
</reference>
<dbReference type="OrthoDB" id="9955553at2"/>
<accession>A0A0B1Q1D8</accession>